<protein>
    <submittedName>
        <fullName evidence="2">Uncharacterized protein</fullName>
    </submittedName>
</protein>
<feature type="compositionally biased region" description="Low complexity" evidence="1">
    <location>
        <begin position="85"/>
        <end position="96"/>
    </location>
</feature>
<name>A0A9P8GAY5_AURME</name>
<dbReference type="AlphaFoldDB" id="A0A9P8GAY5"/>
<dbReference type="OrthoDB" id="3940999at2759"/>
<comment type="caution">
    <text evidence="2">The sequence shown here is derived from an EMBL/GenBank/DDBJ whole genome shotgun (WGS) entry which is preliminary data.</text>
</comment>
<organism evidence="2 3">
    <name type="scientific">Aureobasidium melanogenum</name>
    <name type="common">Aureobasidium pullulans var. melanogenum</name>
    <dbReference type="NCBI Taxonomy" id="46634"/>
    <lineage>
        <taxon>Eukaryota</taxon>
        <taxon>Fungi</taxon>
        <taxon>Dikarya</taxon>
        <taxon>Ascomycota</taxon>
        <taxon>Pezizomycotina</taxon>
        <taxon>Dothideomycetes</taxon>
        <taxon>Dothideomycetidae</taxon>
        <taxon>Dothideales</taxon>
        <taxon>Saccotheciaceae</taxon>
        <taxon>Aureobasidium</taxon>
    </lineage>
</organism>
<proteinExistence type="predicted"/>
<accession>A0A9P8GAY5</accession>
<feature type="non-terminal residue" evidence="2">
    <location>
        <position position="300"/>
    </location>
</feature>
<gene>
    <name evidence="2" type="ORF">KCV03_g7798</name>
</gene>
<feature type="region of interest" description="Disordered" evidence="1">
    <location>
        <begin position="83"/>
        <end position="105"/>
    </location>
</feature>
<feature type="compositionally biased region" description="Low complexity" evidence="1">
    <location>
        <begin position="141"/>
        <end position="155"/>
    </location>
</feature>
<feature type="region of interest" description="Disordered" evidence="1">
    <location>
        <begin position="139"/>
        <end position="165"/>
    </location>
</feature>
<reference evidence="2" key="2">
    <citation type="submission" date="2021-08" db="EMBL/GenBank/DDBJ databases">
        <authorList>
            <person name="Gostincar C."/>
            <person name="Sun X."/>
            <person name="Song Z."/>
            <person name="Gunde-Cimerman N."/>
        </authorList>
    </citation>
    <scope>NUCLEOTIDE SEQUENCE</scope>
    <source>
        <strain evidence="2">EXF-8016</strain>
    </source>
</reference>
<reference evidence="2" key="1">
    <citation type="journal article" date="2021" name="J Fungi (Basel)">
        <title>Virulence traits and population genomics of the black yeast Aureobasidium melanogenum.</title>
        <authorList>
            <person name="Cernosa A."/>
            <person name="Sun X."/>
            <person name="Gostincar C."/>
            <person name="Fang C."/>
            <person name="Gunde-Cimerman N."/>
            <person name="Song Z."/>
        </authorList>
    </citation>
    <scope>NUCLEOTIDE SEQUENCE</scope>
    <source>
        <strain evidence="2">EXF-8016</strain>
    </source>
</reference>
<evidence type="ECO:0000256" key="1">
    <source>
        <dbReference type="SAM" id="MobiDB-lite"/>
    </source>
</evidence>
<evidence type="ECO:0000313" key="2">
    <source>
        <dbReference type="EMBL" id="KAH0215908.1"/>
    </source>
</evidence>
<evidence type="ECO:0000313" key="3">
    <source>
        <dbReference type="Proteomes" id="UP000767238"/>
    </source>
</evidence>
<dbReference type="Proteomes" id="UP000767238">
    <property type="component" value="Unassembled WGS sequence"/>
</dbReference>
<dbReference type="EMBL" id="JAHFYH010000068">
    <property type="protein sequence ID" value="KAH0215908.1"/>
    <property type="molecule type" value="Genomic_DNA"/>
</dbReference>
<sequence>MDCGTNENAARFLAYWINGKDVNGCFAVIKLEEGGWNTFFFTFYGFCVGRGIFDHGLQRELIDYFVWALYESKTTVEKTIEEHAAQSQHQPRQQSQLFPEGRSPNITSITHQLQTQFPQASAERIEELATERLRHIHLRGQHQQSHQQARQSALAPNGSPPYDKHLAALNQNIRSGQHTTSHTHPPKNQRGWLTNAFEAYDSCAYRDKHLDSLFAALFIHHHPKFLDADEDDELGISLTLQAVRDKALSHFCRAQYGDDKTLVEDPLTVEWGHHYRHYLSPPAESSADDQSYGQDRSFQA</sequence>